<organism evidence="2">
    <name type="scientific">mine drainage metagenome</name>
    <dbReference type="NCBI Taxonomy" id="410659"/>
    <lineage>
        <taxon>unclassified sequences</taxon>
        <taxon>metagenomes</taxon>
        <taxon>ecological metagenomes</taxon>
    </lineage>
</organism>
<gene>
    <name evidence="2" type="ORF">B1A_00671</name>
</gene>
<feature type="transmembrane region" description="Helical" evidence="1">
    <location>
        <begin position="56"/>
        <end position="78"/>
    </location>
</feature>
<name>T1DFF5_9ZZZZ</name>
<reference evidence="2" key="2">
    <citation type="journal article" date="2014" name="ISME J.">
        <title>Microbial stratification in low pH oxic and suboxic macroscopic growths along an acid mine drainage.</title>
        <authorList>
            <person name="Mendez-Garcia C."/>
            <person name="Mesa V."/>
            <person name="Sprenger R.R."/>
            <person name="Richter M."/>
            <person name="Diez M.S."/>
            <person name="Solano J."/>
            <person name="Bargiela R."/>
            <person name="Golyshina O.V."/>
            <person name="Manteca A."/>
            <person name="Ramos J.L."/>
            <person name="Gallego J.R."/>
            <person name="Llorente I."/>
            <person name="Martins Dos Santos V.A."/>
            <person name="Jensen O.N."/>
            <person name="Pelaez A.I."/>
            <person name="Sanchez J."/>
            <person name="Ferrer M."/>
        </authorList>
    </citation>
    <scope>NUCLEOTIDE SEQUENCE</scope>
</reference>
<comment type="caution">
    <text evidence="2">The sequence shown here is derived from an EMBL/GenBank/DDBJ whole genome shotgun (WGS) entry which is preliminary data.</text>
</comment>
<dbReference type="EMBL" id="AUZX01000506">
    <property type="protein sequence ID" value="EQD80645.1"/>
    <property type="molecule type" value="Genomic_DNA"/>
</dbReference>
<keyword evidence="1" id="KW-0812">Transmembrane</keyword>
<evidence type="ECO:0000313" key="2">
    <source>
        <dbReference type="EMBL" id="EQD80645.1"/>
    </source>
</evidence>
<feature type="transmembrane region" description="Helical" evidence="1">
    <location>
        <begin position="6"/>
        <end position="27"/>
    </location>
</feature>
<evidence type="ECO:0000256" key="1">
    <source>
        <dbReference type="SAM" id="Phobius"/>
    </source>
</evidence>
<reference evidence="2" key="1">
    <citation type="submission" date="2013-08" db="EMBL/GenBank/DDBJ databases">
        <authorList>
            <person name="Mendez C."/>
            <person name="Richter M."/>
            <person name="Ferrer M."/>
            <person name="Sanchez J."/>
        </authorList>
    </citation>
    <scope>NUCLEOTIDE SEQUENCE</scope>
</reference>
<accession>T1DFF5</accession>
<protein>
    <submittedName>
        <fullName evidence="2">Sodium:galactoside symporter-like protein</fullName>
    </submittedName>
</protein>
<dbReference type="Pfam" id="PF13347">
    <property type="entry name" value="MFS_2"/>
    <property type="match status" value="1"/>
</dbReference>
<dbReference type="AlphaFoldDB" id="T1DFF5"/>
<proteinExistence type="predicted"/>
<keyword evidence="1" id="KW-0472">Membrane</keyword>
<keyword evidence="1" id="KW-1133">Transmembrane helix</keyword>
<sequence length="115" mass="13080">MAPGFLLSGGIWAIIFFAPPLIVFFGIRERPFLTINSDYKGFSGALKKLFNVWKGVFGTLANKSFAILTVFYLLSWTAVQLVQNNLFLYSKYVLRQEFSFQWILLLLQLMAAASL</sequence>
<feature type="non-terminal residue" evidence="2">
    <location>
        <position position="115"/>
    </location>
</feature>